<keyword evidence="4" id="KW-0548">Nucleotidyltransferase</keyword>
<evidence type="ECO:0000256" key="6">
    <source>
        <dbReference type="ARBA" id="ARBA00022741"/>
    </source>
</evidence>
<dbReference type="Proteomes" id="UP000197065">
    <property type="component" value="Unassembled WGS sequence"/>
</dbReference>
<comment type="cofactor">
    <cofactor evidence="1">
        <name>Mg(2+)</name>
        <dbReference type="ChEBI" id="CHEBI:18420"/>
    </cofactor>
</comment>
<dbReference type="GO" id="GO:0008033">
    <property type="term" value="P:tRNA processing"/>
    <property type="evidence" value="ECO:0007669"/>
    <property type="project" value="UniProtKB-KW"/>
</dbReference>
<dbReference type="AlphaFoldDB" id="A0A212R0N7"/>
<evidence type="ECO:0000256" key="4">
    <source>
        <dbReference type="ARBA" id="ARBA00022695"/>
    </source>
</evidence>
<evidence type="ECO:0000256" key="3">
    <source>
        <dbReference type="ARBA" id="ARBA00022694"/>
    </source>
</evidence>
<dbReference type="SUPFAM" id="SSF81301">
    <property type="entry name" value="Nucleotidyltransferase"/>
    <property type="match status" value="1"/>
</dbReference>
<sequence>MTELPRLRSPWLRDPAARRLFDALGRTGRQSRFVGGAVRDAILDDQADNHDLDVATQARPEEAMVLLQDAGIKVIPTGLRHGTITALVDGGRFEVTTLRRDVQTDGRHAVVEFTDDFVVDAARRDFTFNALSCSLDGTVFDPFDGVSDLKAGRVRFIGEPDLRIREDYLRILRFFRFLARLGQEPPDLAALAACVRHRDGLKSLAAERIWSELSRILVEQRAVLSIKLMEQSGIWRLIVPYQPDLASLRRLHEFGIAPGPILSLAVLLSLSRRFSRPEAESLGASLKLSRRERSQLLLLLTEELPDELDDFDSLRRWSYVRNMPLREAADFLTLIWVRRDGDPTALVKILAAASASSRPVLPITGNDFISRGIDPGPALGNIKRQVEAAWVDSNFSLDRSGCLALLDRLVVGRLDKHPFEQR</sequence>
<keyword evidence="5" id="KW-0479">Metal-binding</keyword>
<evidence type="ECO:0000313" key="12">
    <source>
        <dbReference type="Proteomes" id="UP000197065"/>
    </source>
</evidence>
<dbReference type="Gene3D" id="1.10.3090.10">
    <property type="entry name" value="cca-adding enzyme, domain 2"/>
    <property type="match status" value="1"/>
</dbReference>
<protein>
    <submittedName>
        <fullName evidence="11">Poly(A) polymerase</fullName>
    </submittedName>
</protein>
<dbReference type="InterPro" id="IPR002646">
    <property type="entry name" value="PolA_pol_head_dom"/>
</dbReference>
<keyword evidence="8" id="KW-0694">RNA-binding</keyword>
<evidence type="ECO:0000259" key="9">
    <source>
        <dbReference type="Pfam" id="PF01743"/>
    </source>
</evidence>
<dbReference type="InterPro" id="IPR032828">
    <property type="entry name" value="PolyA_RNA-bd"/>
</dbReference>
<evidence type="ECO:0000256" key="5">
    <source>
        <dbReference type="ARBA" id="ARBA00022723"/>
    </source>
</evidence>
<keyword evidence="3" id="KW-0819">tRNA processing</keyword>
<dbReference type="SUPFAM" id="SSF81891">
    <property type="entry name" value="Poly A polymerase C-terminal region-like"/>
    <property type="match status" value="1"/>
</dbReference>
<dbReference type="Gene3D" id="3.30.460.10">
    <property type="entry name" value="Beta Polymerase, domain 2"/>
    <property type="match status" value="1"/>
</dbReference>
<keyword evidence="6" id="KW-0547">Nucleotide-binding</keyword>
<dbReference type="Pfam" id="PF12627">
    <property type="entry name" value="PolyA_pol_RNAbd"/>
    <property type="match status" value="1"/>
</dbReference>
<dbReference type="GO" id="GO:0016779">
    <property type="term" value="F:nucleotidyltransferase activity"/>
    <property type="evidence" value="ECO:0007669"/>
    <property type="project" value="UniProtKB-KW"/>
</dbReference>
<feature type="domain" description="Poly A polymerase head" evidence="9">
    <location>
        <begin position="32"/>
        <end position="155"/>
    </location>
</feature>
<dbReference type="CDD" id="cd05398">
    <property type="entry name" value="NT_ClassII-CCAase"/>
    <property type="match status" value="1"/>
</dbReference>
<organism evidence="11 12">
    <name type="scientific">Arboricoccus pini</name>
    <dbReference type="NCBI Taxonomy" id="1963835"/>
    <lineage>
        <taxon>Bacteria</taxon>
        <taxon>Pseudomonadati</taxon>
        <taxon>Pseudomonadota</taxon>
        <taxon>Alphaproteobacteria</taxon>
        <taxon>Geminicoccales</taxon>
        <taxon>Geminicoccaceae</taxon>
        <taxon>Arboricoccus</taxon>
    </lineage>
</organism>
<name>A0A212R0N7_9PROT</name>
<evidence type="ECO:0000256" key="2">
    <source>
        <dbReference type="ARBA" id="ARBA00022679"/>
    </source>
</evidence>
<evidence type="ECO:0000256" key="7">
    <source>
        <dbReference type="ARBA" id="ARBA00022842"/>
    </source>
</evidence>
<keyword evidence="7" id="KW-0460">Magnesium</keyword>
<dbReference type="RefSeq" id="WP_088560829.1">
    <property type="nucleotide sequence ID" value="NZ_FYEH01000004.1"/>
</dbReference>
<proteinExistence type="inferred from homology"/>
<dbReference type="GO" id="GO:0000049">
    <property type="term" value="F:tRNA binding"/>
    <property type="evidence" value="ECO:0007669"/>
    <property type="project" value="TreeGrafter"/>
</dbReference>
<evidence type="ECO:0000313" key="11">
    <source>
        <dbReference type="EMBL" id="SNB65400.1"/>
    </source>
</evidence>
<evidence type="ECO:0000256" key="8">
    <source>
        <dbReference type="RuleBase" id="RU003953"/>
    </source>
</evidence>
<dbReference type="GO" id="GO:0000166">
    <property type="term" value="F:nucleotide binding"/>
    <property type="evidence" value="ECO:0007669"/>
    <property type="project" value="UniProtKB-KW"/>
</dbReference>
<keyword evidence="12" id="KW-1185">Reference proteome</keyword>
<dbReference type="GO" id="GO:0046872">
    <property type="term" value="F:metal ion binding"/>
    <property type="evidence" value="ECO:0007669"/>
    <property type="project" value="UniProtKB-KW"/>
</dbReference>
<comment type="similarity">
    <text evidence="8">Belongs to the tRNA nucleotidyltransferase/poly(A) polymerase family.</text>
</comment>
<keyword evidence="2 8" id="KW-0808">Transferase</keyword>
<feature type="domain" description="tRNA nucleotidyltransferase/poly(A) polymerase RNA and SrmB- binding" evidence="10">
    <location>
        <begin position="191"/>
        <end position="242"/>
    </location>
</feature>
<dbReference type="OrthoDB" id="9805698at2"/>
<dbReference type="PANTHER" id="PTHR46173:SF1">
    <property type="entry name" value="CCA TRNA NUCLEOTIDYLTRANSFERASE 1, MITOCHONDRIAL"/>
    <property type="match status" value="1"/>
</dbReference>
<accession>A0A212R0N7</accession>
<evidence type="ECO:0000256" key="1">
    <source>
        <dbReference type="ARBA" id="ARBA00001946"/>
    </source>
</evidence>
<dbReference type="PANTHER" id="PTHR46173">
    <property type="entry name" value="CCA TRNA NUCLEOTIDYLTRANSFERASE 1, MITOCHONDRIAL"/>
    <property type="match status" value="1"/>
</dbReference>
<evidence type="ECO:0000259" key="10">
    <source>
        <dbReference type="Pfam" id="PF12627"/>
    </source>
</evidence>
<reference evidence="11 12" key="1">
    <citation type="submission" date="2017-06" db="EMBL/GenBank/DDBJ databases">
        <authorList>
            <person name="Kim H.J."/>
            <person name="Triplett B.A."/>
        </authorList>
    </citation>
    <scope>NUCLEOTIDE SEQUENCE [LARGE SCALE GENOMIC DNA]</scope>
    <source>
        <strain evidence="11 12">B29T1</strain>
    </source>
</reference>
<dbReference type="InterPro" id="IPR043519">
    <property type="entry name" value="NT_sf"/>
</dbReference>
<dbReference type="Pfam" id="PF01743">
    <property type="entry name" value="PolyA_pol"/>
    <property type="match status" value="1"/>
</dbReference>
<dbReference type="InterPro" id="IPR050264">
    <property type="entry name" value="Bact_CCA-adding_enz_type3_sf"/>
</dbReference>
<dbReference type="EMBL" id="FYEH01000004">
    <property type="protein sequence ID" value="SNB65400.1"/>
    <property type="molecule type" value="Genomic_DNA"/>
</dbReference>
<gene>
    <name evidence="11" type="ORF">SAMN07250955_104257</name>
</gene>